<proteinExistence type="predicted"/>
<gene>
    <name evidence="2" type="ORF">EIN_230510</name>
</gene>
<evidence type="ECO:0000256" key="1">
    <source>
        <dbReference type="SAM" id="MobiDB-lite"/>
    </source>
</evidence>
<dbReference type="OMA" id="NSSPMTQ"/>
<dbReference type="GO" id="GO:0016301">
    <property type="term" value="F:kinase activity"/>
    <property type="evidence" value="ECO:0007669"/>
    <property type="project" value="UniProtKB-KW"/>
</dbReference>
<keyword evidence="2" id="KW-0808">Transferase</keyword>
<organism evidence="2 3">
    <name type="scientific">Entamoeba invadens IP1</name>
    <dbReference type="NCBI Taxonomy" id="370355"/>
    <lineage>
        <taxon>Eukaryota</taxon>
        <taxon>Amoebozoa</taxon>
        <taxon>Evosea</taxon>
        <taxon>Archamoebae</taxon>
        <taxon>Mastigamoebida</taxon>
        <taxon>Entamoebidae</taxon>
        <taxon>Entamoeba</taxon>
    </lineage>
</organism>
<accession>A0A0A1U903</accession>
<evidence type="ECO:0000313" key="3">
    <source>
        <dbReference type="Proteomes" id="UP000014680"/>
    </source>
</evidence>
<dbReference type="EMBL" id="KB206756">
    <property type="protein sequence ID" value="ELP88468.1"/>
    <property type="molecule type" value="Genomic_DNA"/>
</dbReference>
<feature type="non-terminal residue" evidence="2">
    <location>
        <position position="1"/>
    </location>
</feature>
<dbReference type="GeneID" id="14887150"/>
<dbReference type="Proteomes" id="UP000014680">
    <property type="component" value="Unassembled WGS sequence"/>
</dbReference>
<evidence type="ECO:0000313" key="2">
    <source>
        <dbReference type="EMBL" id="ELP88468.1"/>
    </source>
</evidence>
<feature type="compositionally biased region" description="Polar residues" evidence="1">
    <location>
        <begin position="85"/>
        <end position="95"/>
    </location>
</feature>
<name>A0A0A1U903_ENTIV</name>
<keyword evidence="2" id="KW-0418">Kinase</keyword>
<feature type="region of interest" description="Disordered" evidence="1">
    <location>
        <begin position="69"/>
        <end position="95"/>
    </location>
</feature>
<dbReference type="RefSeq" id="XP_004255239.1">
    <property type="nucleotide sequence ID" value="XM_004255191.1"/>
</dbReference>
<feature type="compositionally biased region" description="Low complexity" evidence="1">
    <location>
        <begin position="69"/>
        <end position="83"/>
    </location>
</feature>
<dbReference type="KEGG" id="eiv:EIN_230510"/>
<dbReference type="VEuPathDB" id="AmoebaDB:EIN_230510"/>
<protein>
    <submittedName>
        <fullName evidence="2">Protein kinase, putative</fullName>
    </submittedName>
</protein>
<dbReference type="AlphaFoldDB" id="A0A0A1U903"/>
<reference evidence="2 3" key="1">
    <citation type="submission" date="2012-10" db="EMBL/GenBank/DDBJ databases">
        <authorList>
            <person name="Zafar N."/>
            <person name="Inman J."/>
            <person name="Hall N."/>
            <person name="Lorenzi H."/>
            <person name="Caler E."/>
        </authorList>
    </citation>
    <scope>NUCLEOTIDE SEQUENCE [LARGE SCALE GENOMIC DNA]</scope>
    <source>
        <strain evidence="2 3">IP1</strain>
    </source>
</reference>
<sequence length="202" mass="22374">YLSGVDFQNKCFPGLKLDKPLSLQQYYDVFMVALQKGEIVNISATSPFQLGPMTPSSFREVYAVKIKSSPSPLCSSGSFSRRSGTIKTPKNSSPMTQKFMMNYGNSPLLRACSSDLDLTQSMVTKLTTPVDFIGRKEDKDTNSCVAESVCIELLHSSRSIQESQVVTDVPSQANIPIIPVPIRKIDTDNENKEFAPIFIFDE</sequence>
<keyword evidence="3" id="KW-1185">Reference proteome</keyword>